<comment type="similarity">
    <text evidence="2">Belongs to the peptidase S54 family.</text>
</comment>
<accession>A0A0D2PAY8</accession>
<evidence type="ECO:0000256" key="7">
    <source>
        <dbReference type="SAM" id="Phobius"/>
    </source>
</evidence>
<organism evidence="10 11">
    <name type="scientific">Hypholoma sublateritium (strain FD-334 SS-4)</name>
    <dbReference type="NCBI Taxonomy" id="945553"/>
    <lineage>
        <taxon>Eukaryota</taxon>
        <taxon>Fungi</taxon>
        <taxon>Dikarya</taxon>
        <taxon>Basidiomycota</taxon>
        <taxon>Agaricomycotina</taxon>
        <taxon>Agaricomycetes</taxon>
        <taxon>Agaricomycetidae</taxon>
        <taxon>Agaricales</taxon>
        <taxon>Agaricineae</taxon>
        <taxon>Strophariaceae</taxon>
        <taxon>Hypholoma</taxon>
    </lineage>
</organism>
<feature type="transmembrane region" description="Helical" evidence="7">
    <location>
        <begin position="192"/>
        <end position="210"/>
    </location>
</feature>
<keyword evidence="8" id="KW-0732">Signal</keyword>
<evidence type="ECO:0000313" key="10">
    <source>
        <dbReference type="EMBL" id="KJA25726.1"/>
    </source>
</evidence>
<sequence length="354" mass="38840">MQYVGLTCALAFSLAAAQTTLETESWTERMMSVSSVWSVKAITNTDLKRAQTAALIQSLREKLTNIQSTVRQLPVLLQPWVNRVAIAVMQPYADASDAKRLCWKICLLNVGVWAAWKVKSWQPFMTRRFMHNPLSGLSVTLLTSMFSHRSAIHLLCNCLALESFGAAAYYHLLKEQSKAEPEILESTTSYHFLAFFVSAGLFSGLVSHIVSAKFRYPRLVAQLASPTLSAPKTETWAAAVAATSGAPRVATQKALDILPSLGASGAIYGAVTLTALAFPDSQIALFIPPSYPVNIQYGVGALVLLDTVGILRGWRYFDHWAHLGGAAFGVIYYAYGPTYWRRLREASTKAEKAP</sequence>
<evidence type="ECO:0000313" key="11">
    <source>
        <dbReference type="Proteomes" id="UP000054270"/>
    </source>
</evidence>
<evidence type="ECO:0000256" key="4">
    <source>
        <dbReference type="ARBA" id="ARBA00022801"/>
    </source>
</evidence>
<dbReference type="AlphaFoldDB" id="A0A0D2PAY8"/>
<dbReference type="PANTHER" id="PTHR43731">
    <property type="entry name" value="RHOMBOID PROTEASE"/>
    <property type="match status" value="1"/>
</dbReference>
<dbReference type="InterPro" id="IPR022764">
    <property type="entry name" value="Peptidase_S54_rhomboid_dom"/>
</dbReference>
<dbReference type="Gene3D" id="1.20.1540.10">
    <property type="entry name" value="Rhomboid-like"/>
    <property type="match status" value="1"/>
</dbReference>
<dbReference type="InterPro" id="IPR035952">
    <property type="entry name" value="Rhomboid-like_sf"/>
</dbReference>
<keyword evidence="6 7" id="KW-0472">Membrane</keyword>
<dbReference type="OrthoDB" id="10260614at2759"/>
<reference evidence="11" key="1">
    <citation type="submission" date="2014-04" db="EMBL/GenBank/DDBJ databases">
        <title>Evolutionary Origins and Diversification of the Mycorrhizal Mutualists.</title>
        <authorList>
            <consortium name="DOE Joint Genome Institute"/>
            <consortium name="Mycorrhizal Genomics Consortium"/>
            <person name="Kohler A."/>
            <person name="Kuo A."/>
            <person name="Nagy L.G."/>
            <person name="Floudas D."/>
            <person name="Copeland A."/>
            <person name="Barry K.W."/>
            <person name="Cichocki N."/>
            <person name="Veneault-Fourrey C."/>
            <person name="LaButti K."/>
            <person name="Lindquist E.A."/>
            <person name="Lipzen A."/>
            <person name="Lundell T."/>
            <person name="Morin E."/>
            <person name="Murat C."/>
            <person name="Riley R."/>
            <person name="Ohm R."/>
            <person name="Sun H."/>
            <person name="Tunlid A."/>
            <person name="Henrissat B."/>
            <person name="Grigoriev I.V."/>
            <person name="Hibbett D.S."/>
            <person name="Martin F."/>
        </authorList>
    </citation>
    <scope>NUCLEOTIDE SEQUENCE [LARGE SCALE GENOMIC DNA]</scope>
    <source>
        <strain evidence="11">FD-334 SS-4</strain>
    </source>
</reference>
<dbReference type="PANTHER" id="PTHR43731:SF14">
    <property type="entry name" value="PRESENILIN-ASSOCIATED RHOMBOID-LIKE PROTEIN, MITOCHONDRIAL"/>
    <property type="match status" value="1"/>
</dbReference>
<feature type="transmembrane region" description="Helical" evidence="7">
    <location>
        <begin position="154"/>
        <end position="172"/>
    </location>
</feature>
<feature type="chain" id="PRO_5002249251" description="Peptidase S54 rhomboid domain-containing protein" evidence="8">
    <location>
        <begin position="18"/>
        <end position="354"/>
    </location>
</feature>
<evidence type="ECO:0000256" key="6">
    <source>
        <dbReference type="ARBA" id="ARBA00023136"/>
    </source>
</evidence>
<dbReference type="STRING" id="945553.A0A0D2PAY8"/>
<evidence type="ECO:0000256" key="3">
    <source>
        <dbReference type="ARBA" id="ARBA00022692"/>
    </source>
</evidence>
<evidence type="ECO:0000259" key="9">
    <source>
        <dbReference type="Pfam" id="PF01694"/>
    </source>
</evidence>
<dbReference type="InterPro" id="IPR050925">
    <property type="entry name" value="Rhomboid_protease_S54"/>
</dbReference>
<dbReference type="SUPFAM" id="SSF144091">
    <property type="entry name" value="Rhomboid-like"/>
    <property type="match status" value="1"/>
</dbReference>
<dbReference type="Pfam" id="PF01694">
    <property type="entry name" value="Rhomboid"/>
    <property type="match status" value="1"/>
</dbReference>
<dbReference type="OMA" id="RSFMHHP"/>
<evidence type="ECO:0000256" key="1">
    <source>
        <dbReference type="ARBA" id="ARBA00004141"/>
    </source>
</evidence>
<feature type="transmembrane region" description="Helical" evidence="7">
    <location>
        <begin position="320"/>
        <end position="340"/>
    </location>
</feature>
<feature type="signal peptide" evidence="8">
    <location>
        <begin position="1"/>
        <end position="17"/>
    </location>
</feature>
<dbReference type="EMBL" id="KN817530">
    <property type="protein sequence ID" value="KJA25726.1"/>
    <property type="molecule type" value="Genomic_DNA"/>
</dbReference>
<keyword evidence="3 7" id="KW-0812">Transmembrane</keyword>
<gene>
    <name evidence="10" type="ORF">HYPSUDRAFT_134128</name>
</gene>
<dbReference type="Proteomes" id="UP000054270">
    <property type="component" value="Unassembled WGS sequence"/>
</dbReference>
<keyword evidence="5 7" id="KW-1133">Transmembrane helix</keyword>
<keyword evidence="4" id="KW-0378">Hydrolase</keyword>
<comment type="subcellular location">
    <subcellularLocation>
        <location evidence="1">Membrane</location>
        <topology evidence="1">Multi-pass membrane protein</topology>
    </subcellularLocation>
</comment>
<keyword evidence="11" id="KW-1185">Reference proteome</keyword>
<dbReference type="GO" id="GO:0016020">
    <property type="term" value="C:membrane"/>
    <property type="evidence" value="ECO:0007669"/>
    <property type="project" value="UniProtKB-SubCell"/>
</dbReference>
<dbReference type="GO" id="GO:0004252">
    <property type="term" value="F:serine-type endopeptidase activity"/>
    <property type="evidence" value="ECO:0007669"/>
    <property type="project" value="InterPro"/>
</dbReference>
<feature type="domain" description="Peptidase S54 rhomboid" evidence="9">
    <location>
        <begin position="140"/>
        <end position="334"/>
    </location>
</feature>
<protein>
    <recommendedName>
        <fullName evidence="9">Peptidase S54 rhomboid domain-containing protein</fullName>
    </recommendedName>
</protein>
<name>A0A0D2PAY8_HYPSF</name>
<evidence type="ECO:0000256" key="2">
    <source>
        <dbReference type="ARBA" id="ARBA00009045"/>
    </source>
</evidence>
<evidence type="ECO:0000256" key="8">
    <source>
        <dbReference type="SAM" id="SignalP"/>
    </source>
</evidence>
<evidence type="ECO:0000256" key="5">
    <source>
        <dbReference type="ARBA" id="ARBA00022989"/>
    </source>
</evidence>
<dbReference type="GO" id="GO:0006465">
    <property type="term" value="P:signal peptide processing"/>
    <property type="evidence" value="ECO:0007669"/>
    <property type="project" value="TreeGrafter"/>
</dbReference>
<proteinExistence type="inferred from homology"/>